<feature type="region of interest" description="Disordered" evidence="8">
    <location>
        <begin position="393"/>
        <end position="415"/>
    </location>
</feature>
<evidence type="ECO:0000259" key="10">
    <source>
        <dbReference type="Pfam" id="PF12320"/>
    </source>
</evidence>
<keyword evidence="4 7" id="KW-0540">Nuclease</keyword>
<comment type="function">
    <text evidence="7">SbcCD cleaves DNA hairpin structures. These structures can inhibit DNA replication and are intermediates in certain DNA recombination reactions. The complex acts as a 3'-&gt;5' double strand exonuclease that can open hairpins. It also has a 5' single-strand endonuclease activity.</text>
</comment>
<keyword evidence="5 7" id="KW-0378">Hydrolase</keyword>
<keyword evidence="6 7" id="KW-0269">Exonuclease</keyword>
<name>A0ABR9J2V8_9MICC</name>
<feature type="domain" description="Calcineurin-like phosphoesterase" evidence="9">
    <location>
        <begin position="1"/>
        <end position="140"/>
    </location>
</feature>
<evidence type="ECO:0000256" key="6">
    <source>
        <dbReference type="ARBA" id="ARBA00022839"/>
    </source>
</evidence>
<feature type="domain" description="Nuclease SbcCD subunit D C-terminal" evidence="10">
    <location>
        <begin position="305"/>
        <end position="391"/>
    </location>
</feature>
<evidence type="ECO:0000256" key="7">
    <source>
        <dbReference type="RuleBase" id="RU363069"/>
    </source>
</evidence>
<dbReference type="Proteomes" id="UP000636579">
    <property type="component" value="Unassembled WGS sequence"/>
</dbReference>
<comment type="caution">
    <text evidence="11">The sequence shown here is derived from an EMBL/GenBank/DDBJ whole genome shotgun (WGS) entry which is preliminary data.</text>
</comment>
<feature type="compositionally biased region" description="Basic and acidic residues" evidence="8">
    <location>
        <begin position="393"/>
        <end position="406"/>
    </location>
</feature>
<evidence type="ECO:0000259" key="9">
    <source>
        <dbReference type="Pfam" id="PF00149"/>
    </source>
</evidence>
<reference evidence="11 12" key="1">
    <citation type="submission" date="2020-10" db="EMBL/GenBank/DDBJ databases">
        <title>Sequencing the genomes of 1000 actinobacteria strains.</title>
        <authorList>
            <person name="Klenk H.-P."/>
        </authorList>
    </citation>
    <scope>NUCLEOTIDE SEQUENCE [LARGE SCALE GENOMIC DNA]</scope>
    <source>
        <strain evidence="11 12">DSM 15474</strain>
    </source>
</reference>
<keyword evidence="7" id="KW-0255">Endonuclease</keyword>
<gene>
    <name evidence="7" type="primary">sbcD</name>
    <name evidence="11" type="ORF">H4W26_000100</name>
</gene>
<dbReference type="NCBIfam" id="TIGR00619">
    <property type="entry name" value="sbcd"/>
    <property type="match status" value="1"/>
</dbReference>
<dbReference type="InterPro" id="IPR041796">
    <property type="entry name" value="Mre11_N"/>
</dbReference>
<organism evidence="11 12">
    <name type="scientific">Nesterenkonia halotolerans</name>
    <dbReference type="NCBI Taxonomy" id="225325"/>
    <lineage>
        <taxon>Bacteria</taxon>
        <taxon>Bacillati</taxon>
        <taxon>Actinomycetota</taxon>
        <taxon>Actinomycetes</taxon>
        <taxon>Micrococcales</taxon>
        <taxon>Micrococcaceae</taxon>
        <taxon>Nesterenkonia</taxon>
    </lineage>
</organism>
<dbReference type="Gene3D" id="3.60.21.10">
    <property type="match status" value="1"/>
</dbReference>
<dbReference type="Pfam" id="PF00149">
    <property type="entry name" value="Metallophos"/>
    <property type="match status" value="1"/>
</dbReference>
<keyword evidence="12" id="KW-1185">Reference proteome</keyword>
<accession>A0ABR9J2V8</accession>
<dbReference type="CDD" id="cd00840">
    <property type="entry name" value="MPP_Mre11_N"/>
    <property type="match status" value="1"/>
</dbReference>
<proteinExistence type="inferred from homology"/>
<evidence type="ECO:0000313" key="11">
    <source>
        <dbReference type="EMBL" id="MBE1513345.1"/>
    </source>
</evidence>
<dbReference type="RefSeq" id="WP_192590250.1">
    <property type="nucleotide sequence ID" value="NZ_JADBEE010000001.1"/>
</dbReference>
<sequence length="415" mass="45420">MRWLHTSDWHLGRGFHGHSLREEQEQMLEALCAAVAEHAVDVVLIAGDIYDRALPPEWAVAALEGCLQRLVDAGVQVVITPGNHDSAARLGFGRGLMRRSGVHIRSSLEDAWIPVEFPEPSGGTTLVYGMPYLEPQLFAPALGLDRAHHTGVTAEVIRRIWADVEARQAKYGTDPSADTATETSTDPGTAAGPLTVILMAHLFASHGAASDSERNIGVDVAAGDAPEHHEDTIGGLTVVPLELFAGFEYVALGHLHGRQRLSSTVRYSGSPLRYSFSETHQAKGAWLWDSRTRDPAQALDWSIGRPLAQLEGTLEELLAEETVATHRDSYVQVKLTDSVRPERAFQRVQESYPHLAAFAHTGRQDSAHRTYSAKVEQARTDTEVIEGFLEHVRGGRGPSPEERELIDQGLQAVRP</sequence>
<evidence type="ECO:0000256" key="8">
    <source>
        <dbReference type="SAM" id="MobiDB-lite"/>
    </source>
</evidence>
<evidence type="ECO:0000256" key="5">
    <source>
        <dbReference type="ARBA" id="ARBA00022801"/>
    </source>
</evidence>
<comment type="subunit">
    <text evidence="2 7">Heterodimer of SbcC and SbcD.</text>
</comment>
<dbReference type="InterPro" id="IPR029052">
    <property type="entry name" value="Metallo-depent_PP-like"/>
</dbReference>
<dbReference type="PANTHER" id="PTHR30337:SF0">
    <property type="entry name" value="NUCLEASE SBCCD SUBUNIT D"/>
    <property type="match status" value="1"/>
</dbReference>
<dbReference type="InterPro" id="IPR004843">
    <property type="entry name" value="Calcineurin-like_PHP"/>
</dbReference>
<evidence type="ECO:0000256" key="3">
    <source>
        <dbReference type="ARBA" id="ARBA00013365"/>
    </source>
</evidence>
<dbReference type="Pfam" id="PF12320">
    <property type="entry name" value="SbcD_C"/>
    <property type="match status" value="1"/>
</dbReference>
<evidence type="ECO:0000313" key="12">
    <source>
        <dbReference type="Proteomes" id="UP000636579"/>
    </source>
</evidence>
<dbReference type="EMBL" id="JADBEE010000001">
    <property type="protein sequence ID" value="MBE1513345.1"/>
    <property type="molecule type" value="Genomic_DNA"/>
</dbReference>
<evidence type="ECO:0000256" key="2">
    <source>
        <dbReference type="ARBA" id="ARBA00011322"/>
    </source>
</evidence>
<protein>
    <recommendedName>
        <fullName evidence="3 7">Nuclease SbcCD subunit D</fullName>
    </recommendedName>
</protein>
<dbReference type="GO" id="GO:0004527">
    <property type="term" value="F:exonuclease activity"/>
    <property type="evidence" value="ECO:0007669"/>
    <property type="project" value="UniProtKB-KW"/>
</dbReference>
<dbReference type="InterPro" id="IPR026843">
    <property type="entry name" value="SbcD_C"/>
</dbReference>
<keyword evidence="7" id="KW-0235">DNA replication</keyword>
<dbReference type="InterPro" id="IPR004593">
    <property type="entry name" value="SbcD"/>
</dbReference>
<dbReference type="InterPro" id="IPR050535">
    <property type="entry name" value="DNA_Repair-Maintenance_Comp"/>
</dbReference>
<evidence type="ECO:0000256" key="1">
    <source>
        <dbReference type="ARBA" id="ARBA00010555"/>
    </source>
</evidence>
<comment type="similarity">
    <text evidence="1 7">Belongs to the SbcD family.</text>
</comment>
<dbReference type="SUPFAM" id="SSF56300">
    <property type="entry name" value="Metallo-dependent phosphatases"/>
    <property type="match status" value="1"/>
</dbReference>
<dbReference type="PANTHER" id="PTHR30337">
    <property type="entry name" value="COMPONENT OF ATP-DEPENDENT DSDNA EXONUCLEASE"/>
    <property type="match status" value="1"/>
</dbReference>
<keyword evidence="7" id="KW-0233">DNA recombination</keyword>
<evidence type="ECO:0000256" key="4">
    <source>
        <dbReference type="ARBA" id="ARBA00022722"/>
    </source>
</evidence>